<feature type="transmembrane region" description="Helical" evidence="5">
    <location>
        <begin position="293"/>
        <end position="312"/>
    </location>
</feature>
<feature type="transmembrane region" description="Helical" evidence="5">
    <location>
        <begin position="19"/>
        <end position="37"/>
    </location>
</feature>
<dbReference type="Pfam" id="PF00939">
    <property type="entry name" value="Na_sulph_symp"/>
    <property type="match status" value="1"/>
</dbReference>
<dbReference type="PANTHER" id="PTHR10283">
    <property type="entry name" value="SOLUTE CARRIER FAMILY 13 MEMBER"/>
    <property type="match status" value="1"/>
</dbReference>
<feature type="transmembrane region" description="Helical" evidence="5">
    <location>
        <begin position="364"/>
        <end position="382"/>
    </location>
</feature>
<dbReference type="RefSeq" id="WP_078686235.1">
    <property type="nucleotide sequence ID" value="NZ_FUYA01000021.1"/>
</dbReference>
<sequence length="472" mass="50756">MNSTATACPQPALPLIQKLGWFFSLLVPALILLTVGGEGLTREMVIFIAITAWAIVCWATEILPAPMVGILLPIFYFAAKLAPAPIALAKPFATVIPWSVIGALLIGLLAQKTGLAKRIVLKCMVMTGSSYPGLFFAMFVSGLILTPLVPSATAKSAIMLALGVGACDALKLEKGSREASAVLFASFLAVCGPRFGILTATLENLTVTRLMASVTHVPVGYTDFAIQNFIPSMLYCALSMGLVLFMVRGKGKLNKSALLAQYHEMGPISRNEMLAAFFAVFAVVIAATQKYHGLPGMHLFVAIAALAFVPKIQILNHKEFGEIAFPMIFFIAGSLAIGFVAGHVGMGKWLSSQMLPLAQSMDSVFGLSTLAYTFGAIMNFFLTPLAAQALMTVPLAELAQSMNMQPYPVVYSFLYGTDQYLFAYEFAMLLLFCSTGHLRLPHVAKLLGIRMLLTPIFIGLVAVPYWSFLGLI</sequence>
<dbReference type="EMBL" id="FUYA01000021">
    <property type="protein sequence ID" value="SKA84412.1"/>
    <property type="molecule type" value="Genomic_DNA"/>
</dbReference>
<feature type="transmembrane region" description="Helical" evidence="5">
    <location>
        <begin position="92"/>
        <end position="111"/>
    </location>
</feature>
<accession>A0A1T4X483</accession>
<dbReference type="GO" id="GO:0008514">
    <property type="term" value="F:organic anion transmembrane transporter activity"/>
    <property type="evidence" value="ECO:0007669"/>
    <property type="project" value="UniProtKB-ARBA"/>
</dbReference>
<comment type="subcellular location">
    <subcellularLocation>
        <location evidence="1">Membrane</location>
        <topology evidence="1">Multi-pass membrane protein</topology>
    </subcellularLocation>
</comment>
<feature type="transmembrane region" description="Helical" evidence="5">
    <location>
        <begin position="421"/>
        <end position="440"/>
    </location>
</feature>
<keyword evidence="7" id="KW-1185">Reference proteome</keyword>
<evidence type="ECO:0000313" key="6">
    <source>
        <dbReference type="EMBL" id="SKA84412.1"/>
    </source>
</evidence>
<feature type="transmembrane region" description="Helical" evidence="5">
    <location>
        <begin position="229"/>
        <end position="247"/>
    </location>
</feature>
<proteinExistence type="predicted"/>
<organism evidence="6 7">
    <name type="scientific">Desulfobaculum bizertense DSM 18034</name>
    <dbReference type="NCBI Taxonomy" id="1121442"/>
    <lineage>
        <taxon>Bacteria</taxon>
        <taxon>Pseudomonadati</taxon>
        <taxon>Thermodesulfobacteriota</taxon>
        <taxon>Desulfovibrionia</taxon>
        <taxon>Desulfovibrionales</taxon>
        <taxon>Desulfovibrionaceae</taxon>
        <taxon>Desulfobaculum</taxon>
    </lineage>
</organism>
<evidence type="ECO:0000256" key="3">
    <source>
        <dbReference type="ARBA" id="ARBA00022989"/>
    </source>
</evidence>
<dbReference type="STRING" id="1121442.SAMN02745702_02966"/>
<gene>
    <name evidence="6" type="ORF">SAMN02745702_02966</name>
</gene>
<evidence type="ECO:0000256" key="5">
    <source>
        <dbReference type="SAM" id="Phobius"/>
    </source>
</evidence>
<protein>
    <submittedName>
        <fullName evidence="6">Di-and tricarboxylate transporter</fullName>
    </submittedName>
</protein>
<evidence type="ECO:0000313" key="7">
    <source>
        <dbReference type="Proteomes" id="UP000189733"/>
    </source>
</evidence>
<keyword evidence="2 5" id="KW-0812">Transmembrane</keyword>
<dbReference type="InterPro" id="IPR001898">
    <property type="entry name" value="SLC13A/DASS"/>
</dbReference>
<dbReference type="AlphaFoldDB" id="A0A1T4X483"/>
<keyword evidence="4 5" id="KW-0472">Membrane</keyword>
<feature type="transmembrane region" description="Helical" evidence="5">
    <location>
        <begin position="123"/>
        <end position="146"/>
    </location>
</feature>
<feature type="transmembrane region" description="Helical" evidence="5">
    <location>
        <begin position="452"/>
        <end position="471"/>
    </location>
</feature>
<dbReference type="GO" id="GO:0005886">
    <property type="term" value="C:plasma membrane"/>
    <property type="evidence" value="ECO:0007669"/>
    <property type="project" value="TreeGrafter"/>
</dbReference>
<name>A0A1T4X483_9BACT</name>
<keyword evidence="3 5" id="KW-1133">Transmembrane helix</keyword>
<dbReference type="GO" id="GO:1905039">
    <property type="term" value="P:carboxylic acid transmembrane transport"/>
    <property type="evidence" value="ECO:0007669"/>
    <property type="project" value="UniProtKB-ARBA"/>
</dbReference>
<feature type="transmembrane region" description="Helical" evidence="5">
    <location>
        <begin position="324"/>
        <end position="344"/>
    </location>
</feature>
<reference evidence="6 7" key="1">
    <citation type="submission" date="2017-02" db="EMBL/GenBank/DDBJ databases">
        <authorList>
            <person name="Peterson S.W."/>
        </authorList>
    </citation>
    <scope>NUCLEOTIDE SEQUENCE [LARGE SCALE GENOMIC DNA]</scope>
    <source>
        <strain evidence="6 7">DSM 18034</strain>
    </source>
</reference>
<evidence type="ECO:0000256" key="4">
    <source>
        <dbReference type="ARBA" id="ARBA00023136"/>
    </source>
</evidence>
<dbReference type="Proteomes" id="UP000189733">
    <property type="component" value="Unassembled WGS sequence"/>
</dbReference>
<dbReference type="PANTHER" id="PTHR10283:SF82">
    <property type="entry name" value="SOLUTE CARRIER FAMILY 13 MEMBER 2"/>
    <property type="match status" value="1"/>
</dbReference>
<evidence type="ECO:0000256" key="1">
    <source>
        <dbReference type="ARBA" id="ARBA00004141"/>
    </source>
</evidence>
<dbReference type="OrthoDB" id="1954618at2"/>
<feature type="transmembrane region" description="Helical" evidence="5">
    <location>
        <begin position="44"/>
        <end position="72"/>
    </location>
</feature>
<feature type="transmembrane region" description="Helical" evidence="5">
    <location>
        <begin position="268"/>
        <end position="287"/>
    </location>
</feature>
<evidence type="ECO:0000256" key="2">
    <source>
        <dbReference type="ARBA" id="ARBA00022692"/>
    </source>
</evidence>